<comment type="caution">
    <text evidence="2">The sequence shown here is derived from an EMBL/GenBank/DDBJ whole genome shotgun (WGS) entry which is preliminary data.</text>
</comment>
<feature type="compositionally biased region" description="Low complexity" evidence="1">
    <location>
        <begin position="26"/>
        <end position="57"/>
    </location>
</feature>
<evidence type="ECO:0000313" key="2">
    <source>
        <dbReference type="EMBL" id="KAK5601951.1"/>
    </source>
</evidence>
<dbReference type="AlphaFoldDB" id="A0AAV9QWU8"/>
<organism evidence="2 3">
    <name type="scientific">Crenichthys baileyi</name>
    <name type="common">White River springfish</name>
    <dbReference type="NCBI Taxonomy" id="28760"/>
    <lineage>
        <taxon>Eukaryota</taxon>
        <taxon>Metazoa</taxon>
        <taxon>Chordata</taxon>
        <taxon>Craniata</taxon>
        <taxon>Vertebrata</taxon>
        <taxon>Euteleostomi</taxon>
        <taxon>Actinopterygii</taxon>
        <taxon>Neopterygii</taxon>
        <taxon>Teleostei</taxon>
        <taxon>Neoteleostei</taxon>
        <taxon>Acanthomorphata</taxon>
        <taxon>Ovalentaria</taxon>
        <taxon>Atherinomorphae</taxon>
        <taxon>Cyprinodontiformes</taxon>
        <taxon>Goodeidae</taxon>
        <taxon>Crenichthys</taxon>
    </lineage>
</organism>
<dbReference type="EMBL" id="JAHHUM010002638">
    <property type="protein sequence ID" value="KAK5601951.1"/>
    <property type="molecule type" value="Genomic_DNA"/>
</dbReference>
<reference evidence="2 3" key="1">
    <citation type="submission" date="2021-06" db="EMBL/GenBank/DDBJ databases">
        <authorList>
            <person name="Palmer J.M."/>
        </authorList>
    </citation>
    <scope>NUCLEOTIDE SEQUENCE [LARGE SCALE GENOMIC DNA]</scope>
    <source>
        <strain evidence="2 3">MEX-2019</strain>
        <tissue evidence="2">Muscle</tissue>
    </source>
</reference>
<sequence>MLKKNHNISMSKAATFKMVKSLNLYSTSSSPQRPQSSSPLQSSTHPSTPTSIQSSTHSHTDSGDLHCIHSCPGESDRSEAAIQSAPPGPLTTIIVVKEGEVSAQRHNN</sequence>
<feature type="region of interest" description="Disordered" evidence="1">
    <location>
        <begin position="25"/>
        <end position="91"/>
    </location>
</feature>
<evidence type="ECO:0000256" key="1">
    <source>
        <dbReference type="SAM" id="MobiDB-lite"/>
    </source>
</evidence>
<gene>
    <name evidence="2" type="ORF">CRENBAI_018592</name>
</gene>
<accession>A0AAV9QWU8</accession>
<keyword evidence="3" id="KW-1185">Reference proteome</keyword>
<dbReference type="Proteomes" id="UP001311232">
    <property type="component" value="Unassembled WGS sequence"/>
</dbReference>
<feature type="compositionally biased region" description="Basic and acidic residues" evidence="1">
    <location>
        <begin position="58"/>
        <end position="67"/>
    </location>
</feature>
<protein>
    <submittedName>
        <fullName evidence="2">Uncharacterized protein</fullName>
    </submittedName>
</protein>
<evidence type="ECO:0000313" key="3">
    <source>
        <dbReference type="Proteomes" id="UP001311232"/>
    </source>
</evidence>
<proteinExistence type="predicted"/>
<name>A0AAV9QWU8_9TELE</name>